<evidence type="ECO:0000256" key="1">
    <source>
        <dbReference type="ARBA" id="ARBA00022723"/>
    </source>
</evidence>
<dbReference type="Proteomes" id="UP000053411">
    <property type="component" value="Unassembled WGS sequence"/>
</dbReference>
<keyword evidence="1" id="KW-0479">Metal-binding</keyword>
<dbReference type="PANTHER" id="PTHR43048">
    <property type="entry name" value="METHYLMALONYL-COA EPIMERASE"/>
    <property type="match status" value="1"/>
</dbReference>
<dbReference type="PANTHER" id="PTHR43048:SF3">
    <property type="entry name" value="METHYLMALONYL-COA EPIMERASE, MITOCHONDRIAL"/>
    <property type="match status" value="1"/>
</dbReference>
<dbReference type="OrthoDB" id="3360610at2759"/>
<reference evidence="3 4" key="1">
    <citation type="submission" date="2015-01" db="EMBL/GenBank/DDBJ databases">
        <title>The Genome Sequence of Fonsecaea multimorphosa CBS 102226.</title>
        <authorList>
            <consortium name="The Broad Institute Genomics Platform"/>
            <person name="Cuomo C."/>
            <person name="de Hoog S."/>
            <person name="Gorbushina A."/>
            <person name="Stielow B."/>
            <person name="Teixiera M."/>
            <person name="Abouelleil A."/>
            <person name="Chapman S.B."/>
            <person name="Priest M."/>
            <person name="Young S.K."/>
            <person name="Wortman J."/>
            <person name="Nusbaum C."/>
            <person name="Birren B."/>
        </authorList>
    </citation>
    <scope>NUCLEOTIDE SEQUENCE [LARGE SCALE GENOMIC DNA]</scope>
    <source>
        <strain evidence="3 4">CBS 102226</strain>
    </source>
</reference>
<dbReference type="InterPro" id="IPR051785">
    <property type="entry name" value="MMCE/EMCE_epimerase"/>
</dbReference>
<dbReference type="EMBL" id="KN848066">
    <property type="protein sequence ID" value="KIY00985.1"/>
    <property type="molecule type" value="Genomic_DNA"/>
</dbReference>
<dbReference type="InterPro" id="IPR004360">
    <property type="entry name" value="Glyas_Fos-R_dOase_dom"/>
</dbReference>
<dbReference type="VEuPathDB" id="FungiDB:Z520_03651"/>
<dbReference type="GO" id="GO:0046872">
    <property type="term" value="F:metal ion binding"/>
    <property type="evidence" value="ECO:0007669"/>
    <property type="project" value="UniProtKB-KW"/>
</dbReference>
<gene>
    <name evidence="3" type="ORF">Z520_03651</name>
</gene>
<dbReference type="InterPro" id="IPR037523">
    <property type="entry name" value="VOC_core"/>
</dbReference>
<dbReference type="GeneID" id="27709397"/>
<dbReference type="GO" id="GO:0046491">
    <property type="term" value="P:L-methylmalonyl-CoA metabolic process"/>
    <property type="evidence" value="ECO:0007669"/>
    <property type="project" value="TreeGrafter"/>
</dbReference>
<organism evidence="3 4">
    <name type="scientific">Fonsecaea multimorphosa CBS 102226</name>
    <dbReference type="NCBI Taxonomy" id="1442371"/>
    <lineage>
        <taxon>Eukaryota</taxon>
        <taxon>Fungi</taxon>
        <taxon>Dikarya</taxon>
        <taxon>Ascomycota</taxon>
        <taxon>Pezizomycotina</taxon>
        <taxon>Eurotiomycetes</taxon>
        <taxon>Chaetothyriomycetidae</taxon>
        <taxon>Chaetothyriales</taxon>
        <taxon>Herpotrichiellaceae</taxon>
        <taxon>Fonsecaea</taxon>
    </lineage>
</organism>
<name>A0A0D2KCT3_9EURO</name>
<feature type="domain" description="VOC" evidence="2">
    <location>
        <begin position="167"/>
        <end position="297"/>
    </location>
</feature>
<dbReference type="GO" id="GO:0005739">
    <property type="term" value="C:mitochondrion"/>
    <property type="evidence" value="ECO:0007669"/>
    <property type="project" value="TreeGrafter"/>
</dbReference>
<evidence type="ECO:0000313" key="3">
    <source>
        <dbReference type="EMBL" id="KIY00985.1"/>
    </source>
</evidence>
<dbReference type="RefSeq" id="XP_016635107.1">
    <property type="nucleotide sequence ID" value="XM_016774161.1"/>
</dbReference>
<dbReference type="InterPro" id="IPR029068">
    <property type="entry name" value="Glyas_Bleomycin-R_OHBP_Dase"/>
</dbReference>
<protein>
    <recommendedName>
        <fullName evidence="2">VOC domain-containing protein</fullName>
    </recommendedName>
</protein>
<dbReference type="SUPFAM" id="SSF54593">
    <property type="entry name" value="Glyoxalase/Bleomycin resistance protein/Dihydroxybiphenyl dioxygenase"/>
    <property type="match status" value="1"/>
</dbReference>
<accession>A0A0D2KCT3</accession>
<dbReference type="PROSITE" id="PS51819">
    <property type="entry name" value="VOC"/>
    <property type="match status" value="1"/>
</dbReference>
<keyword evidence="4" id="KW-1185">Reference proteome</keyword>
<dbReference type="GO" id="GO:0004493">
    <property type="term" value="F:methylmalonyl-CoA epimerase activity"/>
    <property type="evidence" value="ECO:0007669"/>
    <property type="project" value="TreeGrafter"/>
</dbReference>
<evidence type="ECO:0000313" key="4">
    <source>
        <dbReference type="Proteomes" id="UP000053411"/>
    </source>
</evidence>
<evidence type="ECO:0000259" key="2">
    <source>
        <dbReference type="PROSITE" id="PS51819"/>
    </source>
</evidence>
<dbReference type="Pfam" id="PF00903">
    <property type="entry name" value="Glyoxalase"/>
    <property type="match status" value="1"/>
</dbReference>
<sequence>MDYAEVTSPTIKLDRLLYTHYQHPNLEAAYNFYTDFGLYVAERSDNVIYFRGFGEDPYIFVAEKSPDSSKHFVGSGWLLQSQADFDAASRLPGASTIQKSTAPGGGNFVDVKDPLGFNMRLLHGIAFRQKEEQRQEKPKPVIFNSWEDKPRKGEFQRFDGGPSKVFKLGHFGFVVDQSQYESTVAWYLNTFGFARSDTLYDSRSGKDIMVFMHIDKGEQFVDHHSIFIQTSPHPLKTAYPHHSSFEVDNIDTQLLGHYHLEDKGWTNCWGIGRHLLGSQIFDYWFDSSGNVVEHYSDGDVVNNRTPAPRLAATPNSIAIWGPNVSLAFLTGRIEDAKKELPKLSTGNGVVAA</sequence>
<proteinExistence type="predicted"/>
<dbReference type="Gene3D" id="3.10.180.10">
    <property type="entry name" value="2,3-Dihydroxybiphenyl 1,2-Dioxygenase, domain 1"/>
    <property type="match status" value="2"/>
</dbReference>
<dbReference type="AlphaFoldDB" id="A0A0D2KCT3"/>